<evidence type="ECO:0000313" key="3">
    <source>
        <dbReference type="Proteomes" id="UP001327560"/>
    </source>
</evidence>
<feature type="region of interest" description="Disordered" evidence="1">
    <location>
        <begin position="1"/>
        <end position="33"/>
    </location>
</feature>
<organism evidence="2 3">
    <name type="scientific">Canna indica</name>
    <name type="common">Indian-shot</name>
    <dbReference type="NCBI Taxonomy" id="4628"/>
    <lineage>
        <taxon>Eukaryota</taxon>
        <taxon>Viridiplantae</taxon>
        <taxon>Streptophyta</taxon>
        <taxon>Embryophyta</taxon>
        <taxon>Tracheophyta</taxon>
        <taxon>Spermatophyta</taxon>
        <taxon>Magnoliopsida</taxon>
        <taxon>Liliopsida</taxon>
        <taxon>Zingiberales</taxon>
        <taxon>Cannaceae</taxon>
        <taxon>Canna</taxon>
    </lineage>
</organism>
<sequence>MFHPSVVDRATPLRHPPPPHADPAPHRAARGRGEASRRGVHVVLLRLCLPAAVLPVVLAQELGDRLRLGRRSRRPHPHHLGLHVEAPVRVDRDDAHPQFLVVGVGSRSFWLGELVLQNFNPIDRESQERQDCSGCALYLEVHDAQEKGGGHTHIGGEIEGSKVVAGSHRRTRLPKSCHRGLLILVRVHRRCHKSEISSSSC</sequence>
<evidence type="ECO:0000313" key="2">
    <source>
        <dbReference type="EMBL" id="WOL05711.1"/>
    </source>
</evidence>
<proteinExistence type="predicted"/>
<gene>
    <name evidence="2" type="ORF">Cni_G14440</name>
</gene>
<reference evidence="2 3" key="1">
    <citation type="submission" date="2023-10" db="EMBL/GenBank/DDBJ databases">
        <title>Chromosome-scale genome assembly provides insights into flower coloration mechanisms of Canna indica.</title>
        <authorList>
            <person name="Li C."/>
        </authorList>
    </citation>
    <scope>NUCLEOTIDE SEQUENCE [LARGE SCALE GENOMIC DNA]</scope>
    <source>
        <tissue evidence="2">Flower</tissue>
    </source>
</reference>
<name>A0AAQ3KHW1_9LILI</name>
<evidence type="ECO:0000256" key="1">
    <source>
        <dbReference type="SAM" id="MobiDB-lite"/>
    </source>
</evidence>
<dbReference type="EMBL" id="CP136893">
    <property type="protein sequence ID" value="WOL05711.1"/>
    <property type="molecule type" value="Genomic_DNA"/>
</dbReference>
<protein>
    <submittedName>
        <fullName evidence="2">Uncharacterized protein</fullName>
    </submittedName>
</protein>
<dbReference type="Proteomes" id="UP001327560">
    <property type="component" value="Chromosome 4"/>
</dbReference>
<keyword evidence="3" id="KW-1185">Reference proteome</keyword>
<accession>A0AAQ3KHW1</accession>
<dbReference type="AlphaFoldDB" id="A0AAQ3KHW1"/>